<keyword evidence="2" id="KW-1185">Reference proteome</keyword>
<dbReference type="EMBL" id="UZAU01000180">
    <property type="status" value="NOT_ANNOTATED_CDS"/>
    <property type="molecule type" value="Genomic_DNA"/>
</dbReference>
<organism evidence="1 2">
    <name type="scientific">Cannabis sativa</name>
    <name type="common">Hemp</name>
    <name type="synonym">Marijuana</name>
    <dbReference type="NCBI Taxonomy" id="3483"/>
    <lineage>
        <taxon>Eukaryota</taxon>
        <taxon>Viridiplantae</taxon>
        <taxon>Streptophyta</taxon>
        <taxon>Embryophyta</taxon>
        <taxon>Tracheophyta</taxon>
        <taxon>Spermatophyta</taxon>
        <taxon>Magnoliopsida</taxon>
        <taxon>eudicotyledons</taxon>
        <taxon>Gunneridae</taxon>
        <taxon>Pentapetalae</taxon>
        <taxon>rosids</taxon>
        <taxon>fabids</taxon>
        <taxon>Rosales</taxon>
        <taxon>Cannabaceae</taxon>
        <taxon>Cannabis</taxon>
    </lineage>
</organism>
<reference evidence="1" key="2">
    <citation type="submission" date="2021-03" db="UniProtKB">
        <authorList>
            <consortium name="EnsemblPlants"/>
        </authorList>
    </citation>
    <scope>IDENTIFICATION</scope>
</reference>
<name>A0A803NTC4_CANSA</name>
<dbReference type="Proteomes" id="UP000596661">
    <property type="component" value="Chromosome 2"/>
</dbReference>
<protein>
    <submittedName>
        <fullName evidence="1">Uncharacterized protein</fullName>
    </submittedName>
</protein>
<accession>A0A803NTC4</accession>
<dbReference type="EnsemblPlants" id="evm.model.02.1363">
    <property type="protein sequence ID" value="cds.evm.model.02.1363"/>
    <property type="gene ID" value="evm.TU.02.1363"/>
</dbReference>
<proteinExistence type="predicted"/>
<dbReference type="AlphaFoldDB" id="A0A803NTC4"/>
<evidence type="ECO:0000313" key="2">
    <source>
        <dbReference type="Proteomes" id="UP000596661"/>
    </source>
</evidence>
<sequence length="106" mass="11937">MPECRWKMDRSHLDRGIWGLAKVPQSGNAKEIGVNTLQRKRKACSDFACREGEEEEEVEIAHWFEEMEPASGQPRVWGFLSGFGGFGDSRGYGGLGLGFWMRIGEV</sequence>
<reference evidence="1" key="1">
    <citation type="submission" date="2018-11" db="EMBL/GenBank/DDBJ databases">
        <authorList>
            <person name="Grassa J C."/>
        </authorList>
    </citation>
    <scope>NUCLEOTIDE SEQUENCE [LARGE SCALE GENOMIC DNA]</scope>
</reference>
<evidence type="ECO:0000313" key="1">
    <source>
        <dbReference type="EnsemblPlants" id="cds.evm.model.02.1363"/>
    </source>
</evidence>
<dbReference type="Gramene" id="evm.model.02.1363">
    <property type="protein sequence ID" value="cds.evm.model.02.1363"/>
    <property type="gene ID" value="evm.TU.02.1363"/>
</dbReference>